<keyword evidence="10 16" id="KW-0862">Zinc</keyword>
<dbReference type="GO" id="GO:0030198">
    <property type="term" value="P:extracellular matrix organization"/>
    <property type="evidence" value="ECO:0000318"/>
    <property type="project" value="GO_Central"/>
</dbReference>
<evidence type="ECO:0000256" key="17">
    <source>
        <dbReference type="PIRSR" id="PIRSR613273-3"/>
    </source>
</evidence>
<evidence type="ECO:0000256" key="3">
    <source>
        <dbReference type="ARBA" id="ARBA00022530"/>
    </source>
</evidence>
<feature type="disulfide bond" evidence="17">
    <location>
        <begin position="561"/>
        <end position="593"/>
    </location>
</feature>
<organism evidence="22 23">
    <name type="scientific">Branchiostoma floridae</name>
    <name type="common">Florida lancelet</name>
    <name type="synonym">Amphioxus</name>
    <dbReference type="NCBI Taxonomy" id="7739"/>
    <lineage>
        <taxon>Eukaryota</taxon>
        <taxon>Metazoa</taxon>
        <taxon>Chordata</taxon>
        <taxon>Cephalochordata</taxon>
        <taxon>Leptocardii</taxon>
        <taxon>Amphioxiformes</taxon>
        <taxon>Branchiostomatidae</taxon>
        <taxon>Branchiostoma</taxon>
    </lineage>
</organism>
<keyword evidence="9" id="KW-0378">Hydrolase</keyword>
<gene>
    <name evidence="23" type="primary">LOC118420832</name>
</gene>
<dbReference type="Gene3D" id="2.60.120.290">
    <property type="entry name" value="Spermadhesin, CUB domain"/>
    <property type="match status" value="2"/>
</dbReference>
<dbReference type="InterPro" id="IPR010294">
    <property type="entry name" value="ADAMTS_spacer1"/>
</dbReference>
<feature type="binding site" evidence="16 18">
    <location>
        <position position="454"/>
    </location>
    <ligand>
        <name>Zn(2+)</name>
        <dbReference type="ChEBI" id="CHEBI:29105"/>
        <note>catalytic</note>
    </ligand>
</feature>
<dbReference type="PROSITE" id="PS50215">
    <property type="entry name" value="ADAM_MEPRO"/>
    <property type="match status" value="1"/>
</dbReference>
<feature type="binding site" evidence="16">
    <location>
        <position position="315"/>
    </location>
    <ligand>
        <name>Ca(2+)</name>
        <dbReference type="ChEBI" id="CHEBI:29108"/>
        <label>2</label>
    </ligand>
</feature>
<dbReference type="GO" id="GO:0031012">
    <property type="term" value="C:extracellular matrix"/>
    <property type="evidence" value="ECO:0000318"/>
    <property type="project" value="GO_Central"/>
</dbReference>
<feature type="disulfide bond" evidence="17">
    <location>
        <begin position="623"/>
        <end position="660"/>
    </location>
</feature>
<dbReference type="Pfam" id="PF00431">
    <property type="entry name" value="CUB"/>
    <property type="match status" value="2"/>
</dbReference>
<feature type="binding site" evidence="16">
    <location>
        <position position="510"/>
    </location>
    <ligand>
        <name>Ca(2+)</name>
        <dbReference type="ChEBI" id="CHEBI:29108"/>
        <label>1</label>
    </ligand>
</feature>
<dbReference type="GeneID" id="118420832"/>
<evidence type="ECO:0000256" key="6">
    <source>
        <dbReference type="ARBA" id="ARBA00022723"/>
    </source>
</evidence>
<dbReference type="RefSeq" id="XP_035683754.1">
    <property type="nucleotide sequence ID" value="XM_035827861.1"/>
</dbReference>
<evidence type="ECO:0000256" key="14">
    <source>
        <dbReference type="ARBA" id="ARBA00023180"/>
    </source>
</evidence>
<feature type="binding site" evidence="16">
    <location>
        <position position="404"/>
    </location>
    <ligand>
        <name>Ca(2+)</name>
        <dbReference type="ChEBI" id="CHEBI:29108"/>
        <label>1</label>
    </ligand>
</feature>
<feature type="disulfide bond" evidence="17">
    <location>
        <begin position="471"/>
        <end position="494"/>
    </location>
</feature>
<evidence type="ECO:0000259" key="20">
    <source>
        <dbReference type="PROSITE" id="PS01180"/>
    </source>
</evidence>
<feature type="disulfide bond" evidence="17">
    <location>
        <begin position="627"/>
        <end position="665"/>
    </location>
</feature>
<evidence type="ECO:0000256" key="19">
    <source>
        <dbReference type="SAM" id="SignalP"/>
    </source>
</evidence>
<dbReference type="SUPFAM" id="SSF49854">
    <property type="entry name" value="Spermadhesin, CUB domain"/>
    <property type="match status" value="2"/>
</dbReference>
<evidence type="ECO:0000256" key="9">
    <source>
        <dbReference type="ARBA" id="ARBA00022801"/>
    </source>
</evidence>
<dbReference type="FunFam" id="2.20.100.10:FF:000005">
    <property type="entry name" value="ADAM metallopeptidase with thrombospondin type 1 motif 9"/>
    <property type="match status" value="2"/>
</dbReference>
<evidence type="ECO:0000256" key="4">
    <source>
        <dbReference type="ARBA" id="ARBA00022670"/>
    </source>
</evidence>
<dbReference type="Proteomes" id="UP000001554">
    <property type="component" value="Chromosome 8"/>
</dbReference>
<dbReference type="SUPFAM" id="SSF82895">
    <property type="entry name" value="TSP-1 type 1 repeat"/>
    <property type="match status" value="4"/>
</dbReference>
<dbReference type="InterPro" id="IPR000884">
    <property type="entry name" value="TSP1_rpt"/>
</dbReference>
<proteinExistence type="predicted"/>
<dbReference type="CDD" id="cd00041">
    <property type="entry name" value="CUB"/>
    <property type="match status" value="2"/>
</dbReference>
<keyword evidence="8" id="KW-0677">Repeat</keyword>
<keyword evidence="16" id="KW-0106">Calcium</keyword>
<dbReference type="InterPro" id="IPR035914">
    <property type="entry name" value="Sperma_CUB_dom_sf"/>
</dbReference>
<evidence type="ECO:0000256" key="18">
    <source>
        <dbReference type="PROSITE-ProRule" id="PRU00276"/>
    </source>
</evidence>
<sequence length="1330" mass="145806">MLRVTTLLCLAALALARPQFHEDLTAEDLSHYFGVQSSDEVPEYEIVTPSLHSSGRTRRSADGKEVNSLQYKLKAFDEDYHLKVDHNVDLLPEEFHVMFIGENGEQRETPLDSHCYYMGELLSHKKSVVAVSTCEGLAGVLTHDDVTLFIQPLREEHAEKRRARRSAEDPDEKEHIVYKQARTLGQTDYMNDYDRDIDMERGAEPRREEEVVNFSDVYPDGDLSRLDNGFGHHLQIEEHEDGSITVHQKPNVTHVDNKPLDGLTELGPPPKPEVEDPRPIQFVRASASEKMSRSMDYTTTGGDSGFRNNYRPYVEMMIVADKSMYLYHGSNVQNYVLTAMNVAASLYRDGTIGTDISLHVVKLIVLETDQSGLSVSNDATTLLDSFCYWQQQHQPGESDHQHYDIATLITRTDLTRYGDPGILGLAKLSAACVDSRHCSVNEDSGLHVAFTVAHETGHNLGIRHDGDGNTCGDSVNVMATSSVSGTSAYEWSSCSAAQLEDFLSTYQAQCLFDTPTYSGITMDPNMKPGQTYTADDQCRLAYGGNAYKCRFDPTGGNGDLCAKLFCHVTSDMSCSSNKQPMLDGTECGDRQWCVRGTCVAYGTNGPQAVDGGWSAWETSWGTCSRTCGSGVQFRRRYCNNPEPQHGGAPCVGDDTNFQLCNTQPCSVSQSEFRSQQCAATNNQPFNGQFYTWEPYMALPGDYLCQFYCFSPEARIYTSRGDKYIDGTRCNDVSDSDVCVEGQCVTFGCDGLPNSGTVFDRCGVCDGNGNTCQPMSGTYTAGQKNQYVTFLTLPPGSTAATITEANYWCHLAVRVNGRYAFSGNGVQGNSGQYLVDGLNIVYTKSNAASQEEIAIAGPVPANTLVEIQVYRHYLDTEFVGVAPQVEFNYLGPVYHSFSGSEEVVHFAVEYVWDSTWRECSESCGTGTQTLFVQCVRNDDGSRVDDTYCDSGNRPSAQTRSCNLQACPAFWNTGSFGACSATCGGGTQNRLVQCMRNDGQVDQVVSDSECKTAKPATAMSCNTDPCPGVWVATSWTSCSVTCGFGQITRTVTCRPDSNSPYVIEDGNCDSSSKPPEVQTCYTGQCPAVTQRPVTTTTPAPAGGWAEGGQLTGCDVQSTYMSGTVSRVGHQTNGATCSQALVVPLGRVMTLKFEFLNIDCTQGEYFAIVDGGSIMRYCGTTLYPDYTSKSNVLYVQHATKSGTFGHGYRLSFSSADSGTPVPSCEYQITQPTGTIQAPNYPNEYDNNSRCKWYINVKPGTTLTINVLDFEVEYEANCGYDDFKIVDSVSGQFERYCGARTPFTYTSTGNRVVLELNSDGSVGKKGFRLSYTSA</sequence>
<keyword evidence="4" id="KW-0645">Protease</keyword>
<accession>A0A9J7LIU3</accession>
<dbReference type="SMART" id="SM00608">
    <property type="entry name" value="ACR"/>
    <property type="match status" value="1"/>
</dbReference>
<name>A0A9J7LIU3_BRAFL</name>
<keyword evidence="5" id="KW-0165">Cleavage on pair of basic residues</keyword>
<dbReference type="Gene3D" id="2.60.120.830">
    <property type="match status" value="1"/>
</dbReference>
<feature type="binding site" evidence="16">
    <location>
        <position position="513"/>
    </location>
    <ligand>
        <name>Ca(2+)</name>
        <dbReference type="ChEBI" id="CHEBI:29108"/>
        <label>1</label>
    </ligand>
</feature>
<evidence type="ECO:0000256" key="1">
    <source>
        <dbReference type="ARBA" id="ARBA00004498"/>
    </source>
</evidence>
<feature type="domain" description="Peptidase M12B" evidence="21">
    <location>
        <begin position="312"/>
        <end position="515"/>
    </location>
</feature>
<evidence type="ECO:0000259" key="21">
    <source>
        <dbReference type="PROSITE" id="PS50215"/>
    </source>
</evidence>
<keyword evidence="13 17" id="KW-1015">Disulfide bond</keyword>
<comment type="caution">
    <text evidence="18">Lacks conserved residue(s) required for the propagation of feature annotation.</text>
</comment>
<evidence type="ECO:0000256" key="10">
    <source>
        <dbReference type="ARBA" id="ARBA00022833"/>
    </source>
</evidence>
<dbReference type="CDD" id="cd04273">
    <property type="entry name" value="ZnMc_ADAMTS_like"/>
    <property type="match status" value="1"/>
</dbReference>
<keyword evidence="2" id="KW-0964">Secreted</keyword>
<evidence type="ECO:0000313" key="22">
    <source>
        <dbReference type="Proteomes" id="UP000001554"/>
    </source>
</evidence>
<keyword evidence="14" id="KW-0325">Glycoprotein</keyword>
<dbReference type="Pfam" id="PF19030">
    <property type="entry name" value="TSP1_ADAMTS"/>
    <property type="match status" value="3"/>
</dbReference>
<dbReference type="InterPro" id="IPR036383">
    <property type="entry name" value="TSP1_rpt_sf"/>
</dbReference>
<dbReference type="Gene3D" id="3.40.1620.60">
    <property type="match status" value="1"/>
</dbReference>
<dbReference type="GO" id="GO:0006508">
    <property type="term" value="P:proteolysis"/>
    <property type="evidence" value="ECO:0000318"/>
    <property type="project" value="GO_Central"/>
</dbReference>
<dbReference type="Pfam" id="PF01421">
    <property type="entry name" value="Reprolysin"/>
    <property type="match status" value="1"/>
</dbReference>
<dbReference type="PROSITE" id="PS01180">
    <property type="entry name" value="CUB"/>
    <property type="match status" value="2"/>
</dbReference>
<dbReference type="PROSITE" id="PS50092">
    <property type="entry name" value="TSP1"/>
    <property type="match status" value="4"/>
</dbReference>
<feature type="disulfide bond" evidence="17">
    <location>
        <begin position="387"/>
        <end position="438"/>
    </location>
</feature>
<dbReference type="PANTHER" id="PTHR13723">
    <property type="entry name" value="ADAMTS A DISINTEGRIN AND METALLOPROTEASE WITH THROMBOSPONDIN MOTIFS PROTEASE"/>
    <property type="match status" value="1"/>
</dbReference>
<feature type="chain" id="PRO_5039938866" evidence="19">
    <location>
        <begin position="17"/>
        <end position="1330"/>
    </location>
</feature>
<feature type="binding site" evidence="16">
    <location>
        <position position="315"/>
    </location>
    <ligand>
        <name>Ca(2+)</name>
        <dbReference type="ChEBI" id="CHEBI:29108"/>
        <label>1</label>
    </ligand>
</feature>
<dbReference type="Pfam" id="PF19236">
    <property type="entry name" value="ADAMTS_CR_3"/>
    <property type="match status" value="1"/>
</dbReference>
<keyword evidence="22" id="KW-1185">Reference proteome</keyword>
<reference evidence="23" key="2">
    <citation type="submission" date="2025-08" db="UniProtKB">
        <authorList>
            <consortium name="RefSeq"/>
        </authorList>
    </citation>
    <scope>IDENTIFICATION</scope>
    <source>
        <strain evidence="23">S238N-H82</strain>
        <tissue evidence="23">Testes</tissue>
    </source>
</reference>
<evidence type="ECO:0000256" key="13">
    <source>
        <dbReference type="ARBA" id="ARBA00023157"/>
    </source>
</evidence>
<dbReference type="InterPro" id="IPR002870">
    <property type="entry name" value="Peptidase_M12B_N"/>
</dbReference>
<dbReference type="GO" id="GO:0004222">
    <property type="term" value="F:metalloendopeptidase activity"/>
    <property type="evidence" value="ECO:0000318"/>
    <property type="project" value="GO_Central"/>
</dbReference>
<dbReference type="InterPro" id="IPR006586">
    <property type="entry name" value="ADAM_Cys-rich"/>
</dbReference>
<evidence type="ECO:0000256" key="16">
    <source>
        <dbReference type="PIRSR" id="PIRSR613273-2"/>
    </source>
</evidence>
<dbReference type="InterPro" id="IPR001590">
    <property type="entry name" value="Peptidase_M12B"/>
</dbReference>
<feature type="binding site" evidence="16">
    <location>
        <position position="513"/>
    </location>
    <ligand>
        <name>Ca(2+)</name>
        <dbReference type="ChEBI" id="CHEBI:29108"/>
        <label>2</label>
    </ligand>
</feature>
<dbReference type="FunFam" id="2.60.120.290:FF:000013">
    <property type="entry name" value="Membrane frizzled-related protein"/>
    <property type="match status" value="1"/>
</dbReference>
<dbReference type="Gene3D" id="2.20.100.10">
    <property type="entry name" value="Thrombospondin type-1 (TSP1) repeat"/>
    <property type="match status" value="4"/>
</dbReference>
<evidence type="ECO:0000256" key="2">
    <source>
        <dbReference type="ARBA" id="ARBA00022525"/>
    </source>
</evidence>
<feature type="signal peptide" evidence="19">
    <location>
        <begin position="1"/>
        <end position="16"/>
    </location>
</feature>
<dbReference type="InterPro" id="IPR041645">
    <property type="entry name" value="ADAMTS_CR_2"/>
</dbReference>
<dbReference type="InterPro" id="IPR045371">
    <property type="entry name" value="ADAMTS_CR_3"/>
</dbReference>
<dbReference type="Gene3D" id="3.40.390.10">
    <property type="entry name" value="Collagenase (Catalytic Domain)"/>
    <property type="match status" value="1"/>
</dbReference>
<feature type="disulfide bond" evidence="17">
    <location>
        <begin position="538"/>
        <end position="566"/>
    </location>
</feature>
<keyword evidence="12" id="KW-0865">Zymogen</keyword>
<feature type="disulfide bond" evidence="17">
    <location>
        <begin position="587"/>
        <end position="598"/>
    </location>
</feature>
<evidence type="ECO:0000256" key="12">
    <source>
        <dbReference type="ARBA" id="ARBA00023145"/>
    </source>
</evidence>
<evidence type="ECO:0000256" key="7">
    <source>
        <dbReference type="ARBA" id="ARBA00022729"/>
    </source>
</evidence>
<keyword evidence="7 19" id="KW-0732">Signal</keyword>
<dbReference type="InterPro" id="IPR000859">
    <property type="entry name" value="CUB_dom"/>
</dbReference>
<keyword evidence="6 16" id="KW-0479">Metal-binding</keyword>
<evidence type="ECO:0000256" key="8">
    <source>
        <dbReference type="ARBA" id="ARBA00022737"/>
    </source>
</evidence>
<feature type="domain" description="CUB" evidence="20">
    <location>
        <begin position="1104"/>
        <end position="1212"/>
    </location>
</feature>
<dbReference type="PANTHER" id="PTHR13723:SF20">
    <property type="entry name" value="A DISINTEGRIN AND METALLOPROTEINASE WITH THROMBOSPONDIN MOTIFS 13"/>
    <property type="match status" value="1"/>
</dbReference>
<keyword evidence="3" id="KW-0272">Extracellular matrix</keyword>
<feature type="disulfide bond" evidence="17">
    <location>
        <begin position="432"/>
        <end position="510"/>
    </location>
</feature>
<keyword evidence="11" id="KW-0482">Metalloprotease</keyword>
<evidence type="ECO:0000256" key="5">
    <source>
        <dbReference type="ARBA" id="ARBA00022685"/>
    </source>
</evidence>
<feature type="active site" evidence="15 18">
    <location>
        <position position="455"/>
    </location>
</feature>
<dbReference type="SMART" id="SM00209">
    <property type="entry name" value="TSP1"/>
    <property type="match status" value="4"/>
</dbReference>
<dbReference type="Pfam" id="PF00090">
    <property type="entry name" value="TSP_1"/>
    <property type="match status" value="1"/>
</dbReference>
<feature type="disulfide bond" evidence="17">
    <location>
        <begin position="549"/>
        <end position="574"/>
    </location>
</feature>
<feature type="disulfide bond" evidence="17">
    <location>
        <begin position="638"/>
        <end position="650"/>
    </location>
</feature>
<protein>
    <submittedName>
        <fullName evidence="23">A disintegrin and metalloproteinase with thrombospondin motifs 16-like</fullName>
    </submittedName>
</protein>
<dbReference type="Pfam" id="PF05986">
    <property type="entry name" value="ADAMTS_spacer1"/>
    <property type="match status" value="1"/>
</dbReference>
<dbReference type="KEGG" id="bfo:118420832"/>
<feature type="binding site" evidence="16 18">
    <location>
        <position position="458"/>
    </location>
    <ligand>
        <name>Zn(2+)</name>
        <dbReference type="ChEBI" id="CHEBI:29105"/>
        <note>catalytic</note>
    </ligand>
</feature>
<dbReference type="PRINTS" id="PR01857">
    <property type="entry name" value="ADAMTSFAMILY"/>
</dbReference>
<feature type="domain" description="CUB" evidence="20">
    <location>
        <begin position="1221"/>
        <end position="1330"/>
    </location>
</feature>
<dbReference type="SUPFAM" id="SSF55486">
    <property type="entry name" value="Metalloproteases ('zincins'), catalytic domain"/>
    <property type="match status" value="1"/>
</dbReference>
<dbReference type="Pfam" id="PF17771">
    <property type="entry name" value="ADAMTS_CR_2"/>
    <property type="match status" value="1"/>
</dbReference>
<comment type="cofactor">
    <cofactor evidence="16">
        <name>Zn(2+)</name>
        <dbReference type="ChEBI" id="CHEBI:29105"/>
    </cofactor>
    <text evidence="16">Binds 1 zinc ion per subunit.</text>
</comment>
<evidence type="ECO:0000313" key="23">
    <source>
        <dbReference type="RefSeq" id="XP_035683754.1"/>
    </source>
</evidence>
<dbReference type="SMART" id="SM00042">
    <property type="entry name" value="CUB"/>
    <property type="match status" value="2"/>
</dbReference>
<dbReference type="Pfam" id="PF01562">
    <property type="entry name" value="Pep_M12B_propep"/>
    <property type="match status" value="1"/>
</dbReference>
<dbReference type="InterPro" id="IPR050439">
    <property type="entry name" value="ADAMTS_ADAMTS-like"/>
</dbReference>
<dbReference type="InterPro" id="IPR013273">
    <property type="entry name" value="ADAMTS/ADAMTS-like"/>
</dbReference>
<dbReference type="FunFam" id="2.20.100.10:FF:000007">
    <property type="entry name" value="Thrombospondin 1"/>
    <property type="match status" value="1"/>
</dbReference>
<comment type="subcellular location">
    <subcellularLocation>
        <location evidence="1">Secreted</location>
        <location evidence="1">Extracellular space</location>
        <location evidence="1">Extracellular matrix</location>
    </subcellularLocation>
</comment>
<feature type="binding site" evidence="16 18">
    <location>
        <position position="464"/>
    </location>
    <ligand>
        <name>Zn(2+)</name>
        <dbReference type="ChEBI" id="CHEBI:29105"/>
        <note>catalytic</note>
    </ligand>
</feature>
<reference evidence="22" key="1">
    <citation type="journal article" date="2020" name="Nat. Ecol. Evol.">
        <title>Deeply conserved synteny resolves early events in vertebrate evolution.</title>
        <authorList>
            <person name="Simakov O."/>
            <person name="Marletaz F."/>
            <person name="Yue J.X."/>
            <person name="O'Connell B."/>
            <person name="Jenkins J."/>
            <person name="Brandt A."/>
            <person name="Calef R."/>
            <person name="Tung C.H."/>
            <person name="Huang T.K."/>
            <person name="Schmutz J."/>
            <person name="Satoh N."/>
            <person name="Yu J.K."/>
            <person name="Putnam N.H."/>
            <person name="Green R.E."/>
            <person name="Rokhsar D.S."/>
        </authorList>
    </citation>
    <scope>NUCLEOTIDE SEQUENCE [LARGE SCALE GENOMIC DNA]</scope>
    <source>
        <strain evidence="22">S238N-H82</strain>
    </source>
</reference>
<evidence type="ECO:0000256" key="11">
    <source>
        <dbReference type="ARBA" id="ARBA00023049"/>
    </source>
</evidence>
<evidence type="ECO:0000256" key="15">
    <source>
        <dbReference type="PIRSR" id="PIRSR613273-1"/>
    </source>
</evidence>
<dbReference type="OrthoDB" id="9942326at2759"/>
<dbReference type="OMA" id="VMEGTEC"/>
<dbReference type="InterPro" id="IPR024079">
    <property type="entry name" value="MetalloPept_cat_dom_sf"/>
</dbReference>
<dbReference type="GO" id="GO:0046872">
    <property type="term" value="F:metal ion binding"/>
    <property type="evidence" value="ECO:0007669"/>
    <property type="project" value="UniProtKB-KW"/>
</dbReference>